<evidence type="ECO:0000313" key="2">
    <source>
        <dbReference type="Proteomes" id="UP000811899"/>
    </source>
</evidence>
<keyword evidence="2" id="KW-1185">Reference proteome</keyword>
<dbReference type="RefSeq" id="WP_214173138.1">
    <property type="nucleotide sequence ID" value="NZ_JAHCVJ010000011.1"/>
</dbReference>
<dbReference type="Proteomes" id="UP000811899">
    <property type="component" value="Unassembled WGS sequence"/>
</dbReference>
<dbReference type="AlphaFoldDB" id="A0AAW4L564"/>
<organism evidence="1 2">
    <name type="scientific">Geoanaerobacter pelophilus</name>
    <dbReference type="NCBI Taxonomy" id="60036"/>
    <lineage>
        <taxon>Bacteria</taxon>
        <taxon>Pseudomonadati</taxon>
        <taxon>Thermodesulfobacteriota</taxon>
        <taxon>Desulfuromonadia</taxon>
        <taxon>Geobacterales</taxon>
        <taxon>Geobacteraceae</taxon>
        <taxon>Geoanaerobacter</taxon>
    </lineage>
</organism>
<proteinExistence type="predicted"/>
<gene>
    <name evidence="1" type="ORF">KI809_18810</name>
</gene>
<evidence type="ECO:0000313" key="1">
    <source>
        <dbReference type="EMBL" id="MBT0666364.1"/>
    </source>
</evidence>
<sequence length="48" mass="5359">MGLSFQTALHGLLLIIVMTISTKNLDKKQYPEAFYWLGVAALMVLYVG</sequence>
<reference evidence="1 2" key="1">
    <citation type="submission" date="2021-05" db="EMBL/GenBank/DDBJ databases">
        <title>The draft genome of Geobacter pelophilus DSM 12255.</title>
        <authorList>
            <person name="Xu Z."/>
            <person name="Masuda Y."/>
            <person name="Itoh H."/>
            <person name="Senoo K."/>
        </authorList>
    </citation>
    <scope>NUCLEOTIDE SEQUENCE [LARGE SCALE GENOMIC DNA]</scope>
    <source>
        <strain evidence="1 2">DSM 12255</strain>
    </source>
</reference>
<accession>A0AAW4L564</accession>
<dbReference type="EMBL" id="JAHCVJ010000011">
    <property type="protein sequence ID" value="MBT0666364.1"/>
    <property type="molecule type" value="Genomic_DNA"/>
</dbReference>
<name>A0AAW4L564_9BACT</name>
<protein>
    <submittedName>
        <fullName evidence="1">Uncharacterized protein</fullName>
    </submittedName>
</protein>
<comment type="caution">
    <text evidence="1">The sequence shown here is derived from an EMBL/GenBank/DDBJ whole genome shotgun (WGS) entry which is preliminary data.</text>
</comment>